<feature type="domain" description="Ribosomal RNA methyltransferase FtsJ" evidence="4">
    <location>
        <begin position="715"/>
        <end position="772"/>
    </location>
</feature>
<dbReference type="InterPro" id="IPR036986">
    <property type="entry name" value="S4_RNA-bd_sf"/>
</dbReference>
<feature type="compositionally biased region" description="Polar residues" evidence="3">
    <location>
        <begin position="39"/>
        <end position="61"/>
    </location>
</feature>
<proteinExistence type="inferred from homology"/>
<dbReference type="PANTHER" id="PTHR32319">
    <property type="entry name" value="BACTERIAL HEMOLYSIN-LIKE PROTEIN"/>
    <property type="match status" value="1"/>
</dbReference>
<evidence type="ECO:0000256" key="2">
    <source>
        <dbReference type="ARBA" id="ARBA00029460"/>
    </source>
</evidence>
<dbReference type="InterPro" id="IPR029063">
    <property type="entry name" value="SAM-dependent_MTases_sf"/>
</dbReference>
<feature type="compositionally biased region" description="Basic and acidic residues" evidence="3">
    <location>
        <begin position="619"/>
        <end position="630"/>
    </location>
</feature>
<dbReference type="EMBL" id="MIGC01001206">
    <property type="protein sequence ID" value="PHJ23307.1"/>
    <property type="molecule type" value="Genomic_DNA"/>
</dbReference>
<keyword evidence="5" id="KW-0489">Methyltransferase</keyword>
<evidence type="ECO:0000313" key="5">
    <source>
        <dbReference type="EMBL" id="PHJ23307.1"/>
    </source>
</evidence>
<feature type="region of interest" description="Disordered" evidence="3">
    <location>
        <begin position="557"/>
        <end position="594"/>
    </location>
</feature>
<comment type="similarity">
    <text evidence="2">Belongs to the TlyA family.</text>
</comment>
<feature type="region of interest" description="Disordered" evidence="3">
    <location>
        <begin position="298"/>
        <end position="319"/>
    </location>
</feature>
<dbReference type="RefSeq" id="XP_067924983.1">
    <property type="nucleotide sequence ID" value="XM_068063041.1"/>
</dbReference>
<evidence type="ECO:0000256" key="1">
    <source>
        <dbReference type="ARBA" id="ARBA00022884"/>
    </source>
</evidence>
<dbReference type="GO" id="GO:0032259">
    <property type="term" value="P:methylation"/>
    <property type="evidence" value="ECO:0007669"/>
    <property type="project" value="UniProtKB-KW"/>
</dbReference>
<dbReference type="Gene3D" id="3.10.290.10">
    <property type="entry name" value="RNA-binding S4 domain"/>
    <property type="match status" value="1"/>
</dbReference>
<dbReference type="GO" id="GO:0008168">
    <property type="term" value="F:methyltransferase activity"/>
    <property type="evidence" value="ECO:0007669"/>
    <property type="project" value="UniProtKB-KW"/>
</dbReference>
<dbReference type="PANTHER" id="PTHR32319:SF0">
    <property type="entry name" value="BACTERIAL HEMOLYSIN-LIKE PROTEIN"/>
    <property type="match status" value="1"/>
</dbReference>
<gene>
    <name evidence="5" type="ORF">CSUI_002842</name>
</gene>
<evidence type="ECO:0000313" key="6">
    <source>
        <dbReference type="Proteomes" id="UP000221165"/>
    </source>
</evidence>
<accession>A0A2C6L352</accession>
<feature type="compositionally biased region" description="Basic and acidic residues" evidence="3">
    <location>
        <begin position="568"/>
        <end position="581"/>
    </location>
</feature>
<dbReference type="InterPro" id="IPR047048">
    <property type="entry name" value="TlyA"/>
</dbReference>
<name>A0A2C6L352_9APIC</name>
<dbReference type="GO" id="GO:0003723">
    <property type="term" value="F:RNA binding"/>
    <property type="evidence" value="ECO:0007669"/>
    <property type="project" value="UniProtKB-KW"/>
</dbReference>
<dbReference type="Gene3D" id="3.40.50.150">
    <property type="entry name" value="Vaccinia Virus protein VP39"/>
    <property type="match status" value="1"/>
</dbReference>
<comment type="caution">
    <text evidence="5">The sequence shown here is derived from an EMBL/GenBank/DDBJ whole genome shotgun (WGS) entry which is preliminary data.</text>
</comment>
<dbReference type="Pfam" id="PF01728">
    <property type="entry name" value="FtsJ"/>
    <property type="match status" value="1"/>
</dbReference>
<dbReference type="InterPro" id="IPR002877">
    <property type="entry name" value="RNA_MeTrfase_FtsJ_dom"/>
</dbReference>
<dbReference type="GeneID" id="94426252"/>
<feature type="non-terminal residue" evidence="5">
    <location>
        <position position="773"/>
    </location>
</feature>
<dbReference type="SUPFAM" id="SSF53335">
    <property type="entry name" value="S-adenosyl-L-methionine-dependent methyltransferases"/>
    <property type="match status" value="1"/>
</dbReference>
<sequence length="773" mass="83109">LPGPASGAVPARGLSPSCLHFSRALSPNCHRNPWPRVQTPESVHGSSPAGSPSQPRKAGNQQRLVKFARQLRLPQPPSQAACFVHSSGFSAGSLYPLSCSFHAGGLGALAVTGRLSNSRSPGVSQRPVFGVERPSLFDTSIPSSTGFLSLSPLVSDSASQLASTAFVRTLLPLVPYSPSLPLSHLRSQLLPHFPSHDGLGPAKPLVFLFYITILLSPQGTSEKGNRSSCLFSERRTRAVRPPCRSSPLKHRADELLVSRGIAETRSGAASLIALGFVAVSTSSTKDVRTPCEKAQGSSIGKLVSQKSQAPDIRSRNDREKAEVSGKCCDSFPTVSLIHKQETASAAAPGGSSYSSVRPRVFPGLSESSPTFRGTKQGEETGLLFSSLSPPSLLSDLRRLSHKESCTCECSSSHLSLGNQGEGDKNAAELHCSLSTLRNGSHEDALKAWHTLLSSGKYRLLTKAGETFRSSDTASLRILLKPRPRFVNRAGEKLDTFLSSLVGCGSSSVTPSTHTLTSCSPNVNHQVSEKEGVLTSMVWEDEGCVHKDSFETKYAEDRSICRSTSRQNDSWRELENSRRSNESQESAALDPDATGRKLSAPAELQALVTGSEAAQAKAKIAKEEKGEDTEKKKRKRESKQAGNNRKHLTHARQQLVIRKQVDSTVDGSCLSGHRSMEENQHGTGGSLEKTNENEKGRLSPIEKDKAQTGAEVYEDLLTFQSKVVLDVGSSTGGFTDCVLQRGARQVFCVDVGKGELHLKLREDPRVVVHEGLNA</sequence>
<dbReference type="VEuPathDB" id="ToxoDB:CSUI_002842"/>
<feature type="non-terminal residue" evidence="5">
    <location>
        <position position="1"/>
    </location>
</feature>
<keyword evidence="6" id="KW-1185">Reference proteome</keyword>
<feature type="region of interest" description="Disordered" evidence="3">
    <location>
        <begin position="668"/>
        <end position="697"/>
    </location>
</feature>
<dbReference type="OrthoDB" id="333773at2759"/>
<evidence type="ECO:0000259" key="4">
    <source>
        <dbReference type="Pfam" id="PF01728"/>
    </source>
</evidence>
<feature type="region of interest" description="Disordered" evidence="3">
    <location>
        <begin position="608"/>
        <end position="651"/>
    </location>
</feature>
<dbReference type="AlphaFoldDB" id="A0A2C6L352"/>
<feature type="region of interest" description="Disordered" evidence="3">
    <location>
        <begin position="29"/>
        <end position="61"/>
    </location>
</feature>
<reference evidence="5 6" key="1">
    <citation type="journal article" date="2017" name="Int. J. Parasitol.">
        <title>The genome of the protozoan parasite Cystoisospora suis and a reverse vaccinology approach to identify vaccine candidates.</title>
        <authorList>
            <person name="Palmieri N."/>
            <person name="Shrestha A."/>
            <person name="Ruttkowski B."/>
            <person name="Beck T."/>
            <person name="Vogl C."/>
            <person name="Tomley F."/>
            <person name="Blake D.P."/>
            <person name="Joachim A."/>
        </authorList>
    </citation>
    <scope>NUCLEOTIDE SEQUENCE [LARGE SCALE GENOMIC DNA]</scope>
    <source>
        <strain evidence="5 6">Wien I</strain>
    </source>
</reference>
<protein>
    <submittedName>
        <fullName evidence="5">Ribosomal rna large subunit methyltransferase j</fullName>
    </submittedName>
</protein>
<dbReference type="Proteomes" id="UP000221165">
    <property type="component" value="Unassembled WGS sequence"/>
</dbReference>
<feature type="compositionally biased region" description="Basic and acidic residues" evidence="3">
    <location>
        <begin position="688"/>
        <end position="697"/>
    </location>
</feature>
<keyword evidence="1" id="KW-0694">RNA-binding</keyword>
<evidence type="ECO:0000256" key="3">
    <source>
        <dbReference type="SAM" id="MobiDB-lite"/>
    </source>
</evidence>
<organism evidence="5 6">
    <name type="scientific">Cystoisospora suis</name>
    <dbReference type="NCBI Taxonomy" id="483139"/>
    <lineage>
        <taxon>Eukaryota</taxon>
        <taxon>Sar</taxon>
        <taxon>Alveolata</taxon>
        <taxon>Apicomplexa</taxon>
        <taxon>Conoidasida</taxon>
        <taxon>Coccidia</taxon>
        <taxon>Eucoccidiorida</taxon>
        <taxon>Eimeriorina</taxon>
        <taxon>Sarcocystidae</taxon>
        <taxon>Cystoisospora</taxon>
    </lineage>
</organism>
<keyword evidence="5" id="KW-0808">Transferase</keyword>